<feature type="non-terminal residue" evidence="1">
    <location>
        <position position="1"/>
    </location>
</feature>
<organism evidence="1 2">
    <name type="scientific">Gigaspora margarita</name>
    <dbReference type="NCBI Taxonomy" id="4874"/>
    <lineage>
        <taxon>Eukaryota</taxon>
        <taxon>Fungi</taxon>
        <taxon>Fungi incertae sedis</taxon>
        <taxon>Mucoromycota</taxon>
        <taxon>Glomeromycotina</taxon>
        <taxon>Glomeromycetes</taxon>
        <taxon>Diversisporales</taxon>
        <taxon>Gigasporaceae</taxon>
        <taxon>Gigaspora</taxon>
    </lineage>
</organism>
<proteinExistence type="predicted"/>
<name>A0ABN7UQ48_GIGMA</name>
<keyword evidence="2" id="KW-1185">Reference proteome</keyword>
<reference evidence="1 2" key="1">
    <citation type="submission" date="2021-06" db="EMBL/GenBank/DDBJ databases">
        <authorList>
            <person name="Kallberg Y."/>
            <person name="Tangrot J."/>
            <person name="Rosling A."/>
        </authorList>
    </citation>
    <scope>NUCLEOTIDE SEQUENCE [LARGE SCALE GENOMIC DNA]</scope>
    <source>
        <strain evidence="1 2">120-4 pot B 10/14</strain>
    </source>
</reference>
<dbReference type="Proteomes" id="UP000789901">
    <property type="component" value="Unassembled WGS sequence"/>
</dbReference>
<evidence type="ECO:0000313" key="1">
    <source>
        <dbReference type="EMBL" id="CAG8641102.1"/>
    </source>
</evidence>
<gene>
    <name evidence="1" type="ORF">GMARGA_LOCUS8847</name>
</gene>
<dbReference type="EMBL" id="CAJVQB010004621">
    <property type="protein sequence ID" value="CAG8641102.1"/>
    <property type="molecule type" value="Genomic_DNA"/>
</dbReference>
<sequence>LKYNDIIKEFREKKTKAHPYKVNITYSRAAQYQQSITEEKDETIRS</sequence>
<comment type="caution">
    <text evidence="1">The sequence shown here is derived from an EMBL/GenBank/DDBJ whole genome shotgun (WGS) entry which is preliminary data.</text>
</comment>
<protein>
    <submittedName>
        <fullName evidence="1">1066_t:CDS:1</fullName>
    </submittedName>
</protein>
<accession>A0ABN7UQ48</accession>
<evidence type="ECO:0000313" key="2">
    <source>
        <dbReference type="Proteomes" id="UP000789901"/>
    </source>
</evidence>